<comment type="caution">
    <text evidence="2">The sequence shown here is derived from an EMBL/GenBank/DDBJ whole genome shotgun (WGS) entry which is preliminary data.</text>
</comment>
<feature type="region of interest" description="Disordered" evidence="1">
    <location>
        <begin position="61"/>
        <end position="83"/>
    </location>
</feature>
<sequence>MWLTPPPIDICFPYFSKSPLCKDPCARVKLKIMLTPISFVPPWMCMTSFVLHTPSASAVDKSAHGVSHSPCTPDSPHSHTLSHHTHYHSSLSLTSFHEGTDRFGCGGSGNLVPSVTPTPSTPSAALPRLFPPSSKLITSCPHLLFHAHRRVHGLAPRPPTFPPMSGGQRTCLPPSPLPSPGWRWKDDGVLYRSTEGVGGIFRPDACAA</sequence>
<dbReference type="Proteomes" id="UP000019335">
    <property type="component" value="Unassembled WGS sequence"/>
</dbReference>
<keyword evidence="3" id="KW-1185">Reference proteome</keyword>
<evidence type="ECO:0000313" key="3">
    <source>
        <dbReference type="Proteomes" id="UP000019335"/>
    </source>
</evidence>
<accession>W7T0Y4</accession>
<proteinExistence type="predicted"/>
<evidence type="ECO:0000256" key="1">
    <source>
        <dbReference type="SAM" id="MobiDB-lite"/>
    </source>
</evidence>
<gene>
    <name evidence="2" type="ORF">Naga_101148g2</name>
</gene>
<evidence type="ECO:0000313" key="2">
    <source>
        <dbReference type="EMBL" id="EWM20397.1"/>
    </source>
</evidence>
<name>W7T0Y4_9STRA</name>
<dbReference type="EMBL" id="AZIL01003122">
    <property type="protein sequence ID" value="EWM20397.1"/>
    <property type="molecule type" value="Genomic_DNA"/>
</dbReference>
<reference evidence="2 3" key="1">
    <citation type="journal article" date="2014" name="Mol. Plant">
        <title>Chromosome Scale Genome Assembly and Transcriptome Profiling of Nannochloropsis gaditana in Nitrogen Depletion.</title>
        <authorList>
            <person name="Corteggiani Carpinelli E."/>
            <person name="Telatin A."/>
            <person name="Vitulo N."/>
            <person name="Forcato C."/>
            <person name="D'Angelo M."/>
            <person name="Schiavon R."/>
            <person name="Vezzi A."/>
            <person name="Giacometti G.M."/>
            <person name="Morosinotto T."/>
            <person name="Valle G."/>
        </authorList>
    </citation>
    <scope>NUCLEOTIDE SEQUENCE [LARGE SCALE GENOMIC DNA]</scope>
    <source>
        <strain evidence="2 3">B-31</strain>
    </source>
</reference>
<dbReference type="AlphaFoldDB" id="W7T0Y4"/>
<protein>
    <submittedName>
        <fullName evidence="2">Uncharacterized protein</fullName>
    </submittedName>
</protein>
<organism evidence="2 3">
    <name type="scientific">Nannochloropsis gaditana</name>
    <dbReference type="NCBI Taxonomy" id="72520"/>
    <lineage>
        <taxon>Eukaryota</taxon>
        <taxon>Sar</taxon>
        <taxon>Stramenopiles</taxon>
        <taxon>Ochrophyta</taxon>
        <taxon>Eustigmatophyceae</taxon>
        <taxon>Eustigmatales</taxon>
        <taxon>Monodopsidaceae</taxon>
        <taxon>Nannochloropsis</taxon>
    </lineage>
</organism>